<comment type="caution">
    <text evidence="2">The sequence shown here is derived from an EMBL/GenBank/DDBJ whole genome shotgun (WGS) entry which is preliminary data.</text>
</comment>
<sequence>MGLLLAAFPPELGPLAEAPPHGWETACTGVGALTAAATTARLLAERRPEAVVFLGTCGRYDERLGLFECLWATEAIATSLEEVRGGAYRPAPERTRWTATLEGPLPGRTVAVPPAITRTLEGARALAAIAPVEHLELTGVFAACEAAGVPFGAALVVVNDVGPEAQAQWKANHAEGSLRLIAALRGTGFLERP</sequence>
<gene>
    <name evidence="2" type="ORF">GETHPA_30190</name>
</gene>
<dbReference type="Pfam" id="PF01048">
    <property type="entry name" value="PNP_UDP_1"/>
    <property type="match status" value="1"/>
</dbReference>
<protein>
    <recommendedName>
        <fullName evidence="1">Nucleoside phosphorylase domain-containing protein</fullName>
    </recommendedName>
</protein>
<reference evidence="2 3" key="1">
    <citation type="journal article" date="2023" name="Antonie Van Leeuwenhoek">
        <title>Mesoterricola silvestris gen. nov., sp. nov., Mesoterricola sediminis sp. nov., Geothrix oryzae sp. nov., Geothrix edaphica sp. nov., Geothrix rubra sp. nov., and Geothrix limicola sp. nov., six novel members of Acidobacteriota isolated from soils.</title>
        <authorList>
            <person name="Itoh H."/>
            <person name="Sugisawa Y."/>
            <person name="Mise K."/>
            <person name="Xu Z."/>
            <person name="Kuniyasu M."/>
            <person name="Ushijima N."/>
            <person name="Kawano K."/>
            <person name="Kobayashi E."/>
            <person name="Shiratori Y."/>
            <person name="Masuda Y."/>
            <person name="Senoo K."/>
        </authorList>
    </citation>
    <scope>NUCLEOTIDE SEQUENCE [LARGE SCALE GENOMIC DNA]</scope>
    <source>
        <strain evidence="2 3">Red803</strain>
    </source>
</reference>
<proteinExistence type="predicted"/>
<feature type="domain" description="Nucleoside phosphorylase" evidence="1">
    <location>
        <begin position="26"/>
        <end position="174"/>
    </location>
</feature>
<dbReference type="RefSeq" id="WP_285727851.1">
    <property type="nucleotide sequence ID" value="NZ_BSDD01000007.1"/>
</dbReference>
<dbReference type="InterPro" id="IPR000845">
    <property type="entry name" value="Nucleoside_phosphorylase_d"/>
</dbReference>
<evidence type="ECO:0000313" key="2">
    <source>
        <dbReference type="EMBL" id="GLH71485.1"/>
    </source>
</evidence>
<dbReference type="EMBL" id="BSDD01000007">
    <property type="protein sequence ID" value="GLH71485.1"/>
    <property type="molecule type" value="Genomic_DNA"/>
</dbReference>
<dbReference type="Gene3D" id="3.40.50.1580">
    <property type="entry name" value="Nucleoside phosphorylase domain"/>
    <property type="match status" value="1"/>
</dbReference>
<accession>A0ABQ5Q9H7</accession>
<organism evidence="2 3">
    <name type="scientific">Geothrix rubra</name>
    <dbReference type="NCBI Taxonomy" id="2927977"/>
    <lineage>
        <taxon>Bacteria</taxon>
        <taxon>Pseudomonadati</taxon>
        <taxon>Acidobacteriota</taxon>
        <taxon>Holophagae</taxon>
        <taxon>Holophagales</taxon>
        <taxon>Holophagaceae</taxon>
        <taxon>Geothrix</taxon>
    </lineage>
</organism>
<dbReference type="SUPFAM" id="SSF53167">
    <property type="entry name" value="Purine and uridine phosphorylases"/>
    <property type="match status" value="1"/>
</dbReference>
<dbReference type="InterPro" id="IPR035994">
    <property type="entry name" value="Nucleoside_phosphorylase_sf"/>
</dbReference>
<dbReference type="Proteomes" id="UP001165089">
    <property type="component" value="Unassembled WGS sequence"/>
</dbReference>
<name>A0ABQ5Q9H7_9BACT</name>
<evidence type="ECO:0000313" key="3">
    <source>
        <dbReference type="Proteomes" id="UP001165089"/>
    </source>
</evidence>
<keyword evidence="3" id="KW-1185">Reference proteome</keyword>
<evidence type="ECO:0000259" key="1">
    <source>
        <dbReference type="Pfam" id="PF01048"/>
    </source>
</evidence>